<evidence type="ECO:0000256" key="4">
    <source>
        <dbReference type="ARBA" id="ARBA00022787"/>
    </source>
</evidence>
<feature type="domain" description="Metaxin glutathione S-transferase" evidence="11">
    <location>
        <begin position="178"/>
        <end position="239"/>
    </location>
</feature>
<dbReference type="AlphaFoldDB" id="A0A8J5X8R0"/>
<dbReference type="SUPFAM" id="SSF47616">
    <property type="entry name" value="GST C-terminal domain-like"/>
    <property type="match status" value="1"/>
</dbReference>
<dbReference type="Proteomes" id="UP000751190">
    <property type="component" value="Unassembled WGS sequence"/>
</dbReference>
<evidence type="ECO:0000256" key="3">
    <source>
        <dbReference type="ARBA" id="ARBA00022448"/>
    </source>
</evidence>
<evidence type="ECO:0000256" key="7">
    <source>
        <dbReference type="ARBA" id="ARBA00023136"/>
    </source>
</evidence>
<feature type="domain" description="Mitochondrial outer membrane transport complex Sam37/metaxin N-terminal" evidence="10">
    <location>
        <begin position="27"/>
        <end position="153"/>
    </location>
</feature>
<keyword evidence="13" id="KW-1185">Reference proteome</keyword>
<dbReference type="Pfam" id="PF10568">
    <property type="entry name" value="Tom37"/>
    <property type="match status" value="1"/>
</dbReference>
<keyword evidence="9" id="KW-1133">Transmembrane helix</keyword>
<evidence type="ECO:0000313" key="12">
    <source>
        <dbReference type="EMBL" id="KAG8458728.1"/>
    </source>
</evidence>
<keyword evidence="5" id="KW-0653">Protein transport</keyword>
<dbReference type="InterPro" id="IPR019564">
    <property type="entry name" value="Sam37/metaxin_N"/>
</dbReference>
<dbReference type="OMA" id="YFQTRCL"/>
<keyword evidence="6" id="KW-0496">Mitochondrion</keyword>
<evidence type="ECO:0000256" key="9">
    <source>
        <dbReference type="SAM" id="Phobius"/>
    </source>
</evidence>
<dbReference type="GO" id="GO:0001401">
    <property type="term" value="C:SAM complex"/>
    <property type="evidence" value="ECO:0007669"/>
    <property type="project" value="InterPro"/>
</dbReference>
<evidence type="ECO:0000256" key="6">
    <source>
        <dbReference type="ARBA" id="ARBA00023128"/>
    </source>
</evidence>
<evidence type="ECO:0000256" key="2">
    <source>
        <dbReference type="ARBA" id="ARBA00009170"/>
    </source>
</evidence>
<accession>A0A8J5X8R0</accession>
<evidence type="ECO:0000256" key="1">
    <source>
        <dbReference type="ARBA" id="ARBA00004294"/>
    </source>
</evidence>
<feature type="region of interest" description="Disordered" evidence="8">
    <location>
        <begin position="266"/>
        <end position="286"/>
    </location>
</feature>
<gene>
    <name evidence="12" type="ORF">KFE25_012926</name>
</gene>
<evidence type="ECO:0000256" key="8">
    <source>
        <dbReference type="SAM" id="MobiDB-lite"/>
    </source>
</evidence>
<dbReference type="InterPro" id="IPR050931">
    <property type="entry name" value="Mito_Protein_Transport_Metaxin"/>
</dbReference>
<reference evidence="12" key="1">
    <citation type="submission" date="2021-05" db="EMBL/GenBank/DDBJ databases">
        <title>The genome of the haptophyte Pavlova lutheri (Diacronema luteri, Pavlovales) - a model for lipid biosynthesis in eukaryotic algae.</title>
        <authorList>
            <person name="Hulatt C.J."/>
            <person name="Posewitz M.C."/>
        </authorList>
    </citation>
    <scope>NUCLEOTIDE SEQUENCE</scope>
    <source>
        <strain evidence="12">NIVA-4/92</strain>
    </source>
</reference>
<evidence type="ECO:0000313" key="13">
    <source>
        <dbReference type="Proteomes" id="UP000751190"/>
    </source>
</evidence>
<dbReference type="InterPro" id="IPR033468">
    <property type="entry name" value="Metaxin_GST"/>
</dbReference>
<keyword evidence="4" id="KW-1000">Mitochondrion outer membrane</keyword>
<dbReference type="EMBL" id="JAGTXO010000048">
    <property type="protein sequence ID" value="KAG8458728.1"/>
    <property type="molecule type" value="Genomic_DNA"/>
</dbReference>
<comment type="caution">
    <text evidence="12">The sequence shown here is derived from an EMBL/GenBank/DDBJ whole genome shotgun (WGS) entry which is preliminary data.</text>
</comment>
<feature type="region of interest" description="Disordered" evidence="8">
    <location>
        <begin position="327"/>
        <end position="348"/>
    </location>
</feature>
<dbReference type="OrthoDB" id="5835136at2759"/>
<dbReference type="InterPro" id="IPR036282">
    <property type="entry name" value="Glutathione-S-Trfase_C_sf"/>
</dbReference>
<evidence type="ECO:0000259" key="10">
    <source>
        <dbReference type="Pfam" id="PF10568"/>
    </source>
</evidence>
<name>A0A8J5X8R0_DIALT</name>
<keyword evidence="9" id="KW-0812">Transmembrane</keyword>
<dbReference type="Pfam" id="PF17171">
    <property type="entry name" value="GST_C_6"/>
    <property type="match status" value="1"/>
</dbReference>
<sequence length="348" mass="36604">MADDGEPRLDLVCLGPAFGLPSISPECTHTLAYLHFFGLRSPADFALSEAAGARLSPASALPVLTVGAGRSYGYGHEQFEALASLGIDLDGALGLDARERADSAAYTSLVSDALQPALLHAMWLDQPNYEQVTRPVYAARLPFPLSLYGPWQTQRRVFALLARRGLASPHEAHARAVRALDALAVRLGTRPYFAGERPGSLDAAALAYLATIQRCPLPADGLRRALGAHANLCAHADRCLAAFFADGPSRARLERGVVEPRAAAAAGAGGRATAATPAPSPLSEAAAKRLRERRRSRQFVLGGVGAFALYVVSHFLPALLSAIADASGAGGAEEDDDGDDDDDDDDDE</sequence>
<comment type="similarity">
    <text evidence="2">Belongs to the metaxin family.</text>
</comment>
<comment type="subcellular location">
    <subcellularLocation>
        <location evidence="1">Mitochondrion outer membrane</location>
    </subcellularLocation>
</comment>
<keyword evidence="7 9" id="KW-0472">Membrane</keyword>
<keyword evidence="3" id="KW-0813">Transport</keyword>
<evidence type="ECO:0000259" key="11">
    <source>
        <dbReference type="Pfam" id="PF17171"/>
    </source>
</evidence>
<evidence type="ECO:0008006" key="14">
    <source>
        <dbReference type="Google" id="ProtNLM"/>
    </source>
</evidence>
<feature type="compositionally biased region" description="Acidic residues" evidence="8">
    <location>
        <begin position="332"/>
        <end position="348"/>
    </location>
</feature>
<feature type="compositionally biased region" description="Low complexity" evidence="8">
    <location>
        <begin position="266"/>
        <end position="285"/>
    </location>
</feature>
<dbReference type="PANTHER" id="PTHR12289">
    <property type="entry name" value="METAXIN RELATED"/>
    <property type="match status" value="1"/>
</dbReference>
<protein>
    <recommendedName>
        <fullName evidence="14">Metaxin</fullName>
    </recommendedName>
</protein>
<dbReference type="PANTHER" id="PTHR12289:SF41">
    <property type="entry name" value="FAILED AXON CONNECTIONS-RELATED"/>
    <property type="match status" value="1"/>
</dbReference>
<feature type="transmembrane region" description="Helical" evidence="9">
    <location>
        <begin position="299"/>
        <end position="320"/>
    </location>
</feature>
<evidence type="ECO:0000256" key="5">
    <source>
        <dbReference type="ARBA" id="ARBA00022927"/>
    </source>
</evidence>
<organism evidence="12 13">
    <name type="scientific">Diacronema lutheri</name>
    <name type="common">Unicellular marine alga</name>
    <name type="synonym">Monochrysis lutheri</name>
    <dbReference type="NCBI Taxonomy" id="2081491"/>
    <lineage>
        <taxon>Eukaryota</taxon>
        <taxon>Haptista</taxon>
        <taxon>Haptophyta</taxon>
        <taxon>Pavlovophyceae</taxon>
        <taxon>Pavlovales</taxon>
        <taxon>Pavlovaceae</taxon>
        <taxon>Diacronema</taxon>
    </lineage>
</organism>
<proteinExistence type="inferred from homology"/>
<dbReference type="GO" id="GO:0015031">
    <property type="term" value="P:protein transport"/>
    <property type="evidence" value="ECO:0007669"/>
    <property type="project" value="UniProtKB-KW"/>
</dbReference>